<comment type="caution">
    <text evidence="4">The sequence shown here is derived from an EMBL/GenBank/DDBJ whole genome shotgun (WGS) entry which is preliminary data.</text>
</comment>
<dbReference type="PANTHER" id="PTHR43384:SF6">
    <property type="entry name" value="SEPTUM SITE-DETERMINING PROTEIN MIND HOMOLOG, CHLOROPLASTIC"/>
    <property type="match status" value="1"/>
</dbReference>
<reference evidence="4 5" key="1">
    <citation type="submission" date="2020-08" db="EMBL/GenBank/DDBJ databases">
        <title>Sequencing the genomes of 1000 actinobacteria strains.</title>
        <authorList>
            <person name="Klenk H.-P."/>
        </authorList>
    </citation>
    <scope>NUCLEOTIDE SEQUENCE [LARGE SCALE GENOMIC DNA]</scope>
    <source>
        <strain evidence="4 5">DSM 23040</strain>
    </source>
</reference>
<dbReference type="GO" id="GO:0005524">
    <property type="term" value="F:ATP binding"/>
    <property type="evidence" value="ECO:0007669"/>
    <property type="project" value="UniProtKB-KW"/>
</dbReference>
<keyword evidence="4" id="KW-0966">Cell projection</keyword>
<evidence type="ECO:0000259" key="3">
    <source>
        <dbReference type="Pfam" id="PF01656"/>
    </source>
</evidence>
<organism evidence="4 5">
    <name type="scientific">Helcobacillus massiliensis</name>
    <dbReference type="NCBI Taxonomy" id="521392"/>
    <lineage>
        <taxon>Bacteria</taxon>
        <taxon>Bacillati</taxon>
        <taxon>Actinomycetota</taxon>
        <taxon>Actinomycetes</taxon>
        <taxon>Micrococcales</taxon>
        <taxon>Dermabacteraceae</taxon>
        <taxon>Helcobacillus</taxon>
    </lineage>
</organism>
<dbReference type="PANTHER" id="PTHR43384">
    <property type="entry name" value="SEPTUM SITE-DETERMINING PROTEIN MIND HOMOLOG, CHLOROPLASTIC-RELATED"/>
    <property type="match status" value="1"/>
</dbReference>
<evidence type="ECO:0000313" key="5">
    <source>
        <dbReference type="Proteomes" id="UP000568050"/>
    </source>
</evidence>
<protein>
    <submittedName>
        <fullName evidence="4">MinD-like ATPase involved in chromosome partitioning or flagellar assembly</fullName>
    </submittedName>
</protein>
<dbReference type="SUPFAM" id="SSF52540">
    <property type="entry name" value="P-loop containing nucleoside triphosphate hydrolases"/>
    <property type="match status" value="1"/>
</dbReference>
<dbReference type="GO" id="GO:0016887">
    <property type="term" value="F:ATP hydrolysis activity"/>
    <property type="evidence" value="ECO:0007669"/>
    <property type="project" value="TreeGrafter"/>
</dbReference>
<evidence type="ECO:0000256" key="2">
    <source>
        <dbReference type="ARBA" id="ARBA00022840"/>
    </source>
</evidence>
<name>A0A839QNW5_9MICO</name>
<dbReference type="Pfam" id="PF01656">
    <property type="entry name" value="CbiA"/>
    <property type="match status" value="1"/>
</dbReference>
<dbReference type="InterPro" id="IPR027417">
    <property type="entry name" value="P-loop_NTPase"/>
</dbReference>
<dbReference type="InterPro" id="IPR002586">
    <property type="entry name" value="CobQ/CobB/MinD/ParA_Nub-bd_dom"/>
</dbReference>
<proteinExistence type="predicted"/>
<gene>
    <name evidence="4" type="ORF">FHX50_000242</name>
</gene>
<dbReference type="RefSeq" id="WP_183373695.1">
    <property type="nucleotide sequence ID" value="NZ_CBCSFZ010000003.1"/>
</dbReference>
<keyword evidence="4" id="KW-0969">Cilium</keyword>
<evidence type="ECO:0000313" key="4">
    <source>
        <dbReference type="EMBL" id="MBB3021994.1"/>
    </source>
</evidence>
<keyword evidence="4" id="KW-0282">Flagellum</keyword>
<accession>A0A839QNW5</accession>
<dbReference type="GO" id="GO:0005829">
    <property type="term" value="C:cytosol"/>
    <property type="evidence" value="ECO:0007669"/>
    <property type="project" value="TreeGrafter"/>
</dbReference>
<keyword evidence="5" id="KW-1185">Reference proteome</keyword>
<dbReference type="EMBL" id="JACHWP010000001">
    <property type="protein sequence ID" value="MBB3021994.1"/>
    <property type="molecule type" value="Genomic_DNA"/>
</dbReference>
<dbReference type="InterPro" id="IPR050625">
    <property type="entry name" value="ParA/MinD_ATPase"/>
</dbReference>
<dbReference type="Proteomes" id="UP000568050">
    <property type="component" value="Unassembled WGS sequence"/>
</dbReference>
<dbReference type="GO" id="GO:0051782">
    <property type="term" value="P:negative regulation of cell division"/>
    <property type="evidence" value="ECO:0007669"/>
    <property type="project" value="TreeGrafter"/>
</dbReference>
<dbReference type="GO" id="GO:0009898">
    <property type="term" value="C:cytoplasmic side of plasma membrane"/>
    <property type="evidence" value="ECO:0007669"/>
    <property type="project" value="TreeGrafter"/>
</dbReference>
<feature type="domain" description="CobQ/CobB/MinD/ParA nucleotide binding" evidence="3">
    <location>
        <begin position="136"/>
        <end position="357"/>
    </location>
</feature>
<dbReference type="Gene3D" id="3.40.50.300">
    <property type="entry name" value="P-loop containing nucleotide triphosphate hydrolases"/>
    <property type="match status" value="1"/>
</dbReference>
<keyword evidence="2" id="KW-0067">ATP-binding</keyword>
<evidence type="ECO:0000256" key="1">
    <source>
        <dbReference type="ARBA" id="ARBA00022741"/>
    </source>
</evidence>
<keyword evidence="1" id="KW-0547">Nucleotide-binding</keyword>
<dbReference type="AlphaFoldDB" id="A0A839QNW5"/>
<sequence length="402" mass="41683">MIDLVLLASGADELRIVHAFATELPDRVRVVRRCAELTEALAAVSAGVADAVLVDCDVDGLDRSSVAQLMAGGTAVIGLDGGTRRAPADLGITWGIDPAADVEQMYSTILEAVAGADDADAWTTDEPVDEPRGRIITVWGPAGAPGRSTIAANIAGELARAGRRTILVDADTDAPCQSQLLGVVDEVPGLVTAARLATSSQLTADALHRIVPEIEPNLRLLSGIGVPSRWAEVEPSALTAVLAALAREADAVVVDIAAGLEDDDALADSLISCRDGAAISALAEADEVIGVCAADPVSITRFVREVGPLQAITSAPVHVIINGTDRAAPESQLQAAIAQRFTPAGITTVPRDPLVMRRALWDGALLAEAAPRSAVRRALQRAAEAAVERIDQHWRQAAAVPA</sequence>